<dbReference type="InterPro" id="IPR050979">
    <property type="entry name" value="LD-transpeptidase"/>
</dbReference>
<feature type="compositionally biased region" description="Low complexity" evidence="8">
    <location>
        <begin position="248"/>
        <end position="258"/>
    </location>
</feature>
<evidence type="ECO:0000256" key="4">
    <source>
        <dbReference type="ARBA" id="ARBA00022960"/>
    </source>
</evidence>
<dbReference type="InterPro" id="IPR005490">
    <property type="entry name" value="LD_TPept_cat_dom"/>
</dbReference>
<dbReference type="CDD" id="cd16913">
    <property type="entry name" value="YkuD_like"/>
    <property type="match status" value="1"/>
</dbReference>
<dbReference type="Proteomes" id="UP000740754">
    <property type="component" value="Unassembled WGS sequence"/>
</dbReference>
<name>A0ABX1I4Z0_9GAMM</name>
<keyword evidence="4 7" id="KW-0133">Cell shape</keyword>
<keyword evidence="6 7" id="KW-0961">Cell wall biogenesis/degradation</keyword>
<dbReference type="InterPro" id="IPR038063">
    <property type="entry name" value="Transpep_catalytic_dom"/>
</dbReference>
<sequence length="339" mass="36004">MSSSHTPPLRTLARPRAAALCCCALALTVLSGCSEWPRLATRPEPQPTPPPRPVEQPAPPPPQSTPVIPKEPALYAWNGDGRRVSHIVIDTDEQKARFYDEAEEIGWATVATGVSRHPTPTGRFAVMEKVENKRSNLYGRYFGAGGKLIQSNVKVGRDPAPDGARFVGAKMPYFMRLTYDGIGLHAGPIPRPGRPASHGCIRVPAEVAPLLFAKVGRGTPVIIIGSGPDYGDYAKRQQRLAAERTARAQRTPAPAQTVPEPPPPAATVQPRRQPQSAPSSAAPQGDAATAAQTTTITEPAPTEDVPRPPEQTTPRLTPNSGMAQHPSPGAANTAEANEG</sequence>
<dbReference type="Pfam" id="PF03734">
    <property type="entry name" value="YkuD"/>
    <property type="match status" value="1"/>
</dbReference>
<dbReference type="PANTHER" id="PTHR30582:SF2">
    <property type="entry name" value="L,D-TRANSPEPTIDASE YCIB-RELATED"/>
    <property type="match status" value="1"/>
</dbReference>
<feature type="active site" description="Nucleophile" evidence="7">
    <location>
        <position position="200"/>
    </location>
</feature>
<evidence type="ECO:0000256" key="2">
    <source>
        <dbReference type="ARBA" id="ARBA00005992"/>
    </source>
</evidence>
<proteinExistence type="inferred from homology"/>
<feature type="region of interest" description="Disordered" evidence="8">
    <location>
        <begin position="40"/>
        <end position="69"/>
    </location>
</feature>
<feature type="signal peptide" evidence="9">
    <location>
        <begin position="1"/>
        <end position="26"/>
    </location>
</feature>
<evidence type="ECO:0000313" key="11">
    <source>
        <dbReference type="EMBL" id="NKN32492.1"/>
    </source>
</evidence>
<reference evidence="11 12" key="1">
    <citation type="submission" date="2020-04" db="EMBL/GenBank/DDBJ databases">
        <title>Draft Whole-Genome sequence of Marichromatium bheemlicum DSM 18632, type strain.</title>
        <authorList>
            <person name="Kyndt J.A."/>
            <person name="Meyer T.E."/>
        </authorList>
    </citation>
    <scope>NUCLEOTIDE SEQUENCE [LARGE SCALE GENOMIC DNA]</scope>
    <source>
        <strain evidence="11 12">DSM 18632</strain>
    </source>
</reference>
<feature type="active site" description="Proton donor/acceptor" evidence="7">
    <location>
        <position position="185"/>
    </location>
</feature>
<keyword evidence="9" id="KW-0732">Signal</keyword>
<organism evidence="11 12">
    <name type="scientific">Marichromatium bheemlicum</name>
    <dbReference type="NCBI Taxonomy" id="365339"/>
    <lineage>
        <taxon>Bacteria</taxon>
        <taxon>Pseudomonadati</taxon>
        <taxon>Pseudomonadota</taxon>
        <taxon>Gammaproteobacteria</taxon>
        <taxon>Chromatiales</taxon>
        <taxon>Chromatiaceae</taxon>
        <taxon>Marichromatium</taxon>
    </lineage>
</organism>
<keyword evidence="3" id="KW-0808">Transferase</keyword>
<evidence type="ECO:0000256" key="5">
    <source>
        <dbReference type="ARBA" id="ARBA00022984"/>
    </source>
</evidence>
<evidence type="ECO:0000256" key="9">
    <source>
        <dbReference type="SAM" id="SignalP"/>
    </source>
</evidence>
<evidence type="ECO:0000313" key="12">
    <source>
        <dbReference type="Proteomes" id="UP000740754"/>
    </source>
</evidence>
<evidence type="ECO:0000256" key="6">
    <source>
        <dbReference type="ARBA" id="ARBA00023316"/>
    </source>
</evidence>
<evidence type="ECO:0000256" key="1">
    <source>
        <dbReference type="ARBA" id="ARBA00004752"/>
    </source>
</evidence>
<protein>
    <submittedName>
        <fullName evidence="11">L,D-transpeptidase family protein</fullName>
    </submittedName>
</protein>
<keyword evidence="12" id="KW-1185">Reference proteome</keyword>
<evidence type="ECO:0000256" key="3">
    <source>
        <dbReference type="ARBA" id="ARBA00022679"/>
    </source>
</evidence>
<dbReference type="PROSITE" id="PS52029">
    <property type="entry name" value="LD_TPASE"/>
    <property type="match status" value="1"/>
</dbReference>
<gene>
    <name evidence="11" type="ORF">HF203_04575</name>
</gene>
<evidence type="ECO:0000259" key="10">
    <source>
        <dbReference type="PROSITE" id="PS52029"/>
    </source>
</evidence>
<comment type="caution">
    <text evidence="11">The sequence shown here is derived from an EMBL/GenBank/DDBJ whole genome shotgun (WGS) entry which is preliminary data.</text>
</comment>
<dbReference type="Gene3D" id="2.40.440.10">
    <property type="entry name" value="L,D-transpeptidase catalytic domain-like"/>
    <property type="match status" value="1"/>
</dbReference>
<comment type="pathway">
    <text evidence="1 7">Cell wall biogenesis; peptidoglycan biosynthesis.</text>
</comment>
<feature type="compositionally biased region" description="Polar residues" evidence="8">
    <location>
        <begin position="310"/>
        <end position="322"/>
    </location>
</feature>
<dbReference type="PANTHER" id="PTHR30582">
    <property type="entry name" value="L,D-TRANSPEPTIDASE"/>
    <property type="match status" value="1"/>
</dbReference>
<comment type="similarity">
    <text evidence="2">Belongs to the YkuD family.</text>
</comment>
<evidence type="ECO:0000256" key="7">
    <source>
        <dbReference type="PROSITE-ProRule" id="PRU01373"/>
    </source>
</evidence>
<dbReference type="SUPFAM" id="SSF141523">
    <property type="entry name" value="L,D-transpeptidase catalytic domain-like"/>
    <property type="match status" value="1"/>
</dbReference>
<feature type="compositionally biased region" description="Low complexity" evidence="8">
    <location>
        <begin position="266"/>
        <end position="303"/>
    </location>
</feature>
<feature type="chain" id="PRO_5045067362" evidence="9">
    <location>
        <begin position="27"/>
        <end position="339"/>
    </location>
</feature>
<accession>A0ABX1I4Z0</accession>
<feature type="domain" description="L,D-TPase catalytic" evidence="10">
    <location>
        <begin position="85"/>
        <end position="224"/>
    </location>
</feature>
<dbReference type="EMBL" id="JAAXKX010000004">
    <property type="protein sequence ID" value="NKN32492.1"/>
    <property type="molecule type" value="Genomic_DNA"/>
</dbReference>
<evidence type="ECO:0000256" key="8">
    <source>
        <dbReference type="SAM" id="MobiDB-lite"/>
    </source>
</evidence>
<feature type="region of interest" description="Disordered" evidence="8">
    <location>
        <begin position="238"/>
        <end position="339"/>
    </location>
</feature>
<feature type="compositionally biased region" description="Pro residues" evidence="8">
    <location>
        <begin position="44"/>
        <end position="64"/>
    </location>
</feature>
<keyword evidence="5 7" id="KW-0573">Peptidoglycan synthesis</keyword>